<feature type="active site" description="Proton donor/acceptor" evidence="9">
    <location>
        <position position="192"/>
    </location>
</feature>
<sequence length="213" mass="24550">MSVEQKNVISNDSSDFVNIADVASDVIYEIRYYSSYNFIGDRIDGYEAPVALLTLEAARALKSASDDFLKEGFRIKIYDAFRPQRAVDHFVRWAGDLSDQRMKDIFYPNVDKDKLFALGFIAEHSGHSRGSTVDITLFDMAKGCDADMGGYFDLFGEASKSDYDKVTRTQRHNRMLLKDIMTNNGFTPYSEEWWHFTLQDEPFPDTYFDFPVR</sequence>
<accession>E0RXF5</accession>
<feature type="binding site" evidence="9">
    <location>
        <position position="134"/>
    </location>
    <ligand>
        <name>Zn(2+)</name>
        <dbReference type="ChEBI" id="CHEBI:29105"/>
        <note>catalytic</note>
    </ligand>
</feature>
<keyword evidence="4 9" id="KW-0378">Hydrolase</keyword>
<keyword evidence="5 9" id="KW-0862">Zinc</keyword>
<evidence type="ECO:0000256" key="6">
    <source>
        <dbReference type="ARBA" id="ARBA00022997"/>
    </source>
</evidence>
<dbReference type="PIRSF" id="PIRSF026671">
    <property type="entry name" value="AA_dipeptidase"/>
    <property type="match status" value="1"/>
</dbReference>
<feature type="site" description="Transition state stabilizer" evidence="9">
    <location>
        <position position="82"/>
    </location>
</feature>
<evidence type="ECO:0000313" key="12">
    <source>
        <dbReference type="Proteomes" id="UP000001299"/>
    </source>
</evidence>
<evidence type="ECO:0000256" key="8">
    <source>
        <dbReference type="ARBA" id="ARBA00023316"/>
    </source>
</evidence>
<dbReference type="eggNOG" id="COG2173">
    <property type="taxonomic scope" value="Bacteria"/>
</dbReference>
<name>E0RXF5_BUTPB</name>
<dbReference type="SUPFAM" id="SSF55166">
    <property type="entry name" value="Hedgehog/DD-peptidase"/>
    <property type="match status" value="1"/>
</dbReference>
<dbReference type="GO" id="GO:0008237">
    <property type="term" value="F:metallopeptidase activity"/>
    <property type="evidence" value="ECO:0007669"/>
    <property type="project" value="UniProtKB-KW"/>
</dbReference>
<comment type="catalytic activity">
    <reaction evidence="1 9 10">
        <text>D-alanyl-D-alanine + H2O = 2 D-alanine</text>
        <dbReference type="Rhea" id="RHEA:20661"/>
        <dbReference type="ChEBI" id="CHEBI:15377"/>
        <dbReference type="ChEBI" id="CHEBI:57416"/>
        <dbReference type="ChEBI" id="CHEBI:57822"/>
        <dbReference type="EC" id="3.4.13.22"/>
    </reaction>
</comment>
<dbReference type="EC" id="3.4.13.22" evidence="9 10"/>
<evidence type="ECO:0000256" key="3">
    <source>
        <dbReference type="ARBA" id="ARBA00022723"/>
    </source>
</evidence>
<comment type="cofactor">
    <cofactor evidence="9">
        <name>Zn(2+)</name>
        <dbReference type="ChEBI" id="CHEBI:29105"/>
    </cofactor>
    <text evidence="9">Binds 1 zinc ion per subunit.</text>
</comment>
<keyword evidence="2 9" id="KW-0645">Protease</keyword>
<dbReference type="PANTHER" id="PTHR43126:SF1">
    <property type="entry name" value="D-ALANYL-D-ALANINE DIPEPTIDASE"/>
    <property type="match status" value="1"/>
</dbReference>
<keyword evidence="8 10" id="KW-0961">Cell wall biogenesis/degradation</keyword>
<dbReference type="AlphaFoldDB" id="E0RXF5"/>
<dbReference type="GO" id="GO:0006508">
    <property type="term" value="P:proteolysis"/>
    <property type="evidence" value="ECO:0007669"/>
    <property type="project" value="UniProtKB-KW"/>
</dbReference>
<proteinExistence type="inferred from homology"/>
<evidence type="ECO:0000256" key="10">
    <source>
        <dbReference type="PIRNR" id="PIRNR026671"/>
    </source>
</evidence>
<evidence type="ECO:0000256" key="1">
    <source>
        <dbReference type="ARBA" id="ARBA00001362"/>
    </source>
</evidence>
<organism evidence="11 12">
    <name type="scientific">Butyrivibrio proteoclasticus (strain ATCC 51982 / DSM 14932 / B316)</name>
    <name type="common">Clostridium proteoclasticum</name>
    <dbReference type="NCBI Taxonomy" id="515622"/>
    <lineage>
        <taxon>Bacteria</taxon>
        <taxon>Bacillati</taxon>
        <taxon>Bacillota</taxon>
        <taxon>Clostridia</taxon>
        <taxon>Lachnospirales</taxon>
        <taxon>Lachnospiraceae</taxon>
        <taxon>Butyrivibrio</taxon>
    </lineage>
</organism>
<dbReference type="KEGG" id="bpb:bpr_I0244"/>
<evidence type="ECO:0000256" key="5">
    <source>
        <dbReference type="ARBA" id="ARBA00022833"/>
    </source>
</evidence>
<comment type="function">
    <text evidence="9 10">Catalyzes hydrolysis of the D-alanyl-D-alanine dipeptide.</text>
</comment>
<dbReference type="HOGENOM" id="CLU_060744_0_1_9"/>
<feature type="binding site" evidence="9">
    <location>
        <position position="195"/>
    </location>
    <ligand>
        <name>Zn(2+)</name>
        <dbReference type="ChEBI" id="CHEBI:29105"/>
        <note>catalytic</note>
    </ligand>
</feature>
<evidence type="ECO:0000256" key="2">
    <source>
        <dbReference type="ARBA" id="ARBA00022670"/>
    </source>
</evidence>
<dbReference type="GO" id="GO:0008270">
    <property type="term" value="F:zinc ion binding"/>
    <property type="evidence" value="ECO:0007669"/>
    <property type="project" value="UniProtKB-UniRule"/>
</dbReference>
<dbReference type="HAMAP" id="MF_01924">
    <property type="entry name" value="A_A_dipeptidase"/>
    <property type="match status" value="1"/>
</dbReference>
<keyword evidence="3 9" id="KW-0479">Metal-binding</keyword>
<evidence type="ECO:0000256" key="9">
    <source>
        <dbReference type="HAMAP-Rule" id="MF_01924"/>
    </source>
</evidence>
<reference evidence="11 12" key="1">
    <citation type="journal article" date="2010" name="PLoS ONE">
        <title>The glycobiome of the rumen bacterium Butyrivibrio proteoclasticus B316(T) highlights adaptation to a polysaccharide-rich environment.</title>
        <authorList>
            <person name="Kelly W.J."/>
            <person name="Leahy S.C."/>
            <person name="Altermann E."/>
            <person name="Yeoman C.J."/>
            <person name="Dunne J.C."/>
            <person name="Kong Z."/>
            <person name="Pacheco D.M."/>
            <person name="Li D."/>
            <person name="Noel S.J."/>
            <person name="Moon C.D."/>
            <person name="Cookson A.L."/>
            <person name="Attwood G.T."/>
        </authorList>
    </citation>
    <scope>NUCLEOTIDE SEQUENCE [LARGE SCALE GENOMIC DNA]</scope>
    <source>
        <strain evidence="12">ATCC 51982 / DSM 14932 / B316</strain>
    </source>
</reference>
<dbReference type="GO" id="GO:0160237">
    <property type="term" value="F:D-Ala-D-Ala dipeptidase activity"/>
    <property type="evidence" value="ECO:0007669"/>
    <property type="project" value="UniProtKB-EC"/>
</dbReference>
<evidence type="ECO:0000256" key="4">
    <source>
        <dbReference type="ARBA" id="ARBA00022801"/>
    </source>
</evidence>
<dbReference type="Gene3D" id="3.30.1380.10">
    <property type="match status" value="1"/>
</dbReference>
<dbReference type="STRING" id="515622.bpr_I0244"/>
<gene>
    <name evidence="11" type="primary">vanX</name>
    <name evidence="11" type="ordered locus">bpr_I0244</name>
</gene>
<dbReference type="RefSeq" id="WP_013279650.1">
    <property type="nucleotide sequence ID" value="NC_014387.1"/>
</dbReference>
<dbReference type="PANTHER" id="PTHR43126">
    <property type="entry name" value="D-ALANYL-D-ALANINE DIPEPTIDASE"/>
    <property type="match status" value="1"/>
</dbReference>
<comment type="similarity">
    <text evidence="9 10">Belongs to the peptidase M15D family.</text>
</comment>
<feature type="binding site" evidence="9">
    <location>
        <position position="127"/>
    </location>
    <ligand>
        <name>Zn(2+)</name>
        <dbReference type="ChEBI" id="CHEBI:29105"/>
        <note>catalytic</note>
    </ligand>
</feature>
<dbReference type="InterPro" id="IPR000755">
    <property type="entry name" value="A_A_dipeptidase"/>
</dbReference>
<protein>
    <recommendedName>
        <fullName evidence="9 10">D-alanyl-D-alanine dipeptidase</fullName>
        <shortName evidence="9 10">D-Ala-D-Ala dipeptidase</shortName>
        <ecNumber evidence="9 10">3.4.13.22</ecNumber>
    </recommendedName>
</protein>
<dbReference type="InterPro" id="IPR009045">
    <property type="entry name" value="Zn_M74/Hedgehog-like"/>
</dbReference>
<dbReference type="EMBL" id="CP001810">
    <property type="protein sequence ID" value="ADL32993.1"/>
    <property type="molecule type" value="Genomic_DNA"/>
</dbReference>
<evidence type="ECO:0000256" key="7">
    <source>
        <dbReference type="ARBA" id="ARBA00023049"/>
    </source>
</evidence>
<evidence type="ECO:0000313" key="11">
    <source>
        <dbReference type="EMBL" id="ADL32993.1"/>
    </source>
</evidence>
<dbReference type="Proteomes" id="UP000001299">
    <property type="component" value="Chromosome 1"/>
</dbReference>
<dbReference type="CDD" id="cd14817">
    <property type="entry name" value="D-Ala-D-Ala_dipeptidase_VanX"/>
    <property type="match status" value="1"/>
</dbReference>
<keyword evidence="7 9" id="KW-0482">Metalloprotease</keyword>
<dbReference type="Pfam" id="PF01427">
    <property type="entry name" value="Peptidase_M15"/>
    <property type="match status" value="1"/>
</dbReference>
<keyword evidence="6 9" id="KW-0224">Dipeptidase</keyword>
<dbReference type="GO" id="GO:0071555">
    <property type="term" value="P:cell wall organization"/>
    <property type="evidence" value="ECO:0007669"/>
    <property type="project" value="UniProtKB-KW"/>
</dbReference>
<keyword evidence="12" id="KW-1185">Reference proteome</keyword>